<keyword evidence="2" id="KW-1185">Reference proteome</keyword>
<organism evidence="1 2">
    <name type="scientific">Meganyctiphanes norvegica</name>
    <name type="common">Northern krill</name>
    <name type="synonym">Thysanopoda norvegica</name>
    <dbReference type="NCBI Taxonomy" id="48144"/>
    <lineage>
        <taxon>Eukaryota</taxon>
        <taxon>Metazoa</taxon>
        <taxon>Ecdysozoa</taxon>
        <taxon>Arthropoda</taxon>
        <taxon>Crustacea</taxon>
        <taxon>Multicrustacea</taxon>
        <taxon>Malacostraca</taxon>
        <taxon>Eumalacostraca</taxon>
        <taxon>Eucarida</taxon>
        <taxon>Euphausiacea</taxon>
        <taxon>Euphausiidae</taxon>
        <taxon>Meganyctiphanes</taxon>
    </lineage>
</organism>
<protein>
    <submittedName>
        <fullName evidence="1">Uncharacterized protein</fullName>
    </submittedName>
</protein>
<dbReference type="EMBL" id="CAXKWB010047181">
    <property type="protein sequence ID" value="CAL4164992.1"/>
    <property type="molecule type" value="Genomic_DNA"/>
</dbReference>
<dbReference type="Proteomes" id="UP001497623">
    <property type="component" value="Unassembled WGS sequence"/>
</dbReference>
<accession>A0AAV2S7H0</accession>
<sequence>MPFAGSYVCRLGVSIIFVANENRMPMMQLLYAGSKDFGKGEASAWKNMAAGNCSEQHLDNCSAGQTECCSSSDCSRDCLIILLAINLGRLHAAACCCFQDVVCSSIKPRLCRKAAQVFTLGIVYVIHRLSHCVAKYNHIQMPQKCGNHQDLYWTHCCNEYKFHDKGLNRNHSSCLHAKRLAHVCWMPMTIPPAQQSIRGIEYRPECPKGPDGIRVIYSSTCEMCPDCPKCHSFSVKKCGCVKKFRCKE</sequence>
<reference evidence="1 2" key="1">
    <citation type="submission" date="2024-05" db="EMBL/GenBank/DDBJ databases">
        <authorList>
            <person name="Wallberg A."/>
        </authorList>
    </citation>
    <scope>NUCLEOTIDE SEQUENCE [LARGE SCALE GENOMIC DNA]</scope>
</reference>
<gene>
    <name evidence="1" type="ORF">MNOR_LOCUS33207</name>
</gene>
<feature type="non-terminal residue" evidence="1">
    <location>
        <position position="248"/>
    </location>
</feature>
<evidence type="ECO:0000313" key="2">
    <source>
        <dbReference type="Proteomes" id="UP001497623"/>
    </source>
</evidence>
<name>A0AAV2S7H0_MEGNR</name>
<evidence type="ECO:0000313" key="1">
    <source>
        <dbReference type="EMBL" id="CAL4164992.1"/>
    </source>
</evidence>
<dbReference type="AlphaFoldDB" id="A0AAV2S7H0"/>
<proteinExistence type="predicted"/>
<comment type="caution">
    <text evidence="1">The sequence shown here is derived from an EMBL/GenBank/DDBJ whole genome shotgun (WGS) entry which is preliminary data.</text>
</comment>